<dbReference type="OrthoDB" id="10005216at2759"/>
<dbReference type="HOGENOM" id="CLU_476727_0_0_1"/>
<gene>
    <name evidence="2" type="ORF">DAPPUDRAFT_110979</name>
</gene>
<protein>
    <recommendedName>
        <fullName evidence="4">CUB domain-containing protein</fullName>
    </recommendedName>
</protein>
<dbReference type="InterPro" id="IPR035914">
    <property type="entry name" value="Sperma_CUB_dom_sf"/>
</dbReference>
<accession>E9H7S5</accession>
<feature type="chain" id="PRO_5003237862" description="CUB domain-containing protein" evidence="1">
    <location>
        <begin position="19"/>
        <end position="572"/>
    </location>
</feature>
<evidence type="ECO:0000313" key="3">
    <source>
        <dbReference type="Proteomes" id="UP000000305"/>
    </source>
</evidence>
<dbReference type="AlphaFoldDB" id="E9H7S5"/>
<dbReference type="PhylomeDB" id="E9H7S5"/>
<evidence type="ECO:0000256" key="1">
    <source>
        <dbReference type="SAM" id="SignalP"/>
    </source>
</evidence>
<keyword evidence="1" id="KW-0732">Signal</keyword>
<keyword evidence="3" id="KW-1185">Reference proteome</keyword>
<dbReference type="EMBL" id="GL732601">
    <property type="protein sequence ID" value="EFX72251.1"/>
    <property type="molecule type" value="Genomic_DNA"/>
</dbReference>
<evidence type="ECO:0008006" key="4">
    <source>
        <dbReference type="Google" id="ProtNLM"/>
    </source>
</evidence>
<dbReference type="PANTHER" id="PTHR46908:SF4">
    <property type="entry name" value="TUMOR NECROSIS FACTOR-INDUCIBLE GENE 6 PROTEIN"/>
    <property type="match status" value="1"/>
</dbReference>
<organism evidence="2 3">
    <name type="scientific">Daphnia pulex</name>
    <name type="common">Water flea</name>
    <dbReference type="NCBI Taxonomy" id="6669"/>
    <lineage>
        <taxon>Eukaryota</taxon>
        <taxon>Metazoa</taxon>
        <taxon>Ecdysozoa</taxon>
        <taxon>Arthropoda</taxon>
        <taxon>Crustacea</taxon>
        <taxon>Branchiopoda</taxon>
        <taxon>Diplostraca</taxon>
        <taxon>Cladocera</taxon>
        <taxon>Anomopoda</taxon>
        <taxon>Daphniidae</taxon>
        <taxon>Daphnia</taxon>
    </lineage>
</organism>
<proteinExistence type="predicted"/>
<dbReference type="InterPro" id="IPR052129">
    <property type="entry name" value="Spermadhesin-Link_domain"/>
</dbReference>
<reference evidence="2 3" key="1">
    <citation type="journal article" date="2011" name="Science">
        <title>The ecoresponsive genome of Daphnia pulex.</title>
        <authorList>
            <person name="Colbourne J.K."/>
            <person name="Pfrender M.E."/>
            <person name="Gilbert D."/>
            <person name="Thomas W.K."/>
            <person name="Tucker A."/>
            <person name="Oakley T.H."/>
            <person name="Tokishita S."/>
            <person name="Aerts A."/>
            <person name="Arnold G.J."/>
            <person name="Basu M.K."/>
            <person name="Bauer D.J."/>
            <person name="Caceres C.E."/>
            <person name="Carmel L."/>
            <person name="Casola C."/>
            <person name="Choi J.H."/>
            <person name="Detter J.C."/>
            <person name="Dong Q."/>
            <person name="Dusheyko S."/>
            <person name="Eads B.D."/>
            <person name="Frohlich T."/>
            <person name="Geiler-Samerotte K.A."/>
            <person name="Gerlach D."/>
            <person name="Hatcher P."/>
            <person name="Jogdeo S."/>
            <person name="Krijgsveld J."/>
            <person name="Kriventseva E.V."/>
            <person name="Kultz D."/>
            <person name="Laforsch C."/>
            <person name="Lindquist E."/>
            <person name="Lopez J."/>
            <person name="Manak J.R."/>
            <person name="Muller J."/>
            <person name="Pangilinan J."/>
            <person name="Patwardhan R.P."/>
            <person name="Pitluck S."/>
            <person name="Pritham E.J."/>
            <person name="Rechtsteiner A."/>
            <person name="Rho M."/>
            <person name="Rogozin I.B."/>
            <person name="Sakarya O."/>
            <person name="Salamov A."/>
            <person name="Schaack S."/>
            <person name="Shapiro H."/>
            <person name="Shiga Y."/>
            <person name="Skalitzky C."/>
            <person name="Smith Z."/>
            <person name="Souvorov A."/>
            <person name="Sung W."/>
            <person name="Tang Z."/>
            <person name="Tsuchiya D."/>
            <person name="Tu H."/>
            <person name="Vos H."/>
            <person name="Wang M."/>
            <person name="Wolf Y.I."/>
            <person name="Yamagata H."/>
            <person name="Yamada T."/>
            <person name="Ye Y."/>
            <person name="Shaw J.R."/>
            <person name="Andrews J."/>
            <person name="Crease T.J."/>
            <person name="Tang H."/>
            <person name="Lucas S.M."/>
            <person name="Robertson H.M."/>
            <person name="Bork P."/>
            <person name="Koonin E.V."/>
            <person name="Zdobnov E.M."/>
            <person name="Grigoriev I.V."/>
            <person name="Lynch M."/>
            <person name="Boore J.L."/>
        </authorList>
    </citation>
    <scope>NUCLEOTIDE SEQUENCE [LARGE SCALE GENOMIC DNA]</scope>
</reference>
<name>E9H7S5_DAPPU</name>
<dbReference type="KEGG" id="dpx:DAPPUDRAFT_110979"/>
<evidence type="ECO:0000313" key="2">
    <source>
        <dbReference type="EMBL" id="EFX72251.1"/>
    </source>
</evidence>
<sequence>MVWCRFLLILWLIVFARSEVQSENHEGPTSTASAFCSAECNQQIQNRLETIESAVRTIVSALLSTKNDVLSSVREILLQDPSITSMVPALNSTIFSSTVRSENSSFFENAAGSPGIPGKQVLGGHQPENSKAVENLKGVVKCSLIAYLDVDMIDFNSYVNQSTHVTASLANESLEIKWPLYSAACLKFSSGVWIRVYQQAPEGDYNLQPETSLYVPQKCIKKNFETSYSIVLLPSSSNEKNNSCAFSLARNLIQCRVYVIEVIPNFQSLRGSKTLRTEIVVPPKDGIVEDEGTNMTVTIPRICLKQSPNEDNLFSLVLPNNNKPTSCPIEWKPLDRCRKYRLDMVSIYSVIWSGPSSSSDIFTVQQEGHVNTCVQLTNPSGNFISRPFPKPAVDIHRERLPDAVRKSSIYDGPFSTSPLLFSHSGSVKPSYSVRSSSNDLFVEFPSYYDTNMGIEAFYASVKKINGTDKPFVPDINTAVQKPLGRNYRDYNESKLPDALSSSDGLSLDHHRETGIKSPVFDGPTVYSEVLLAKSGSVSAPFIVNASSNQMLVRFTSDGDTSFPGFIAVYISV</sequence>
<feature type="signal peptide" evidence="1">
    <location>
        <begin position="1"/>
        <end position="18"/>
    </location>
</feature>
<dbReference type="SUPFAM" id="SSF49854">
    <property type="entry name" value="Spermadhesin, CUB domain"/>
    <property type="match status" value="2"/>
</dbReference>
<dbReference type="InParanoid" id="E9H7S5"/>
<dbReference type="PANTHER" id="PTHR46908">
    <property type="entry name" value="CUBILIN-LIKE PROTEIN"/>
    <property type="match status" value="1"/>
</dbReference>
<dbReference type="Proteomes" id="UP000000305">
    <property type="component" value="Unassembled WGS sequence"/>
</dbReference>